<feature type="domain" description="AB hydrolase-1" evidence="1">
    <location>
        <begin position="43"/>
        <end position="294"/>
    </location>
</feature>
<dbReference type="GO" id="GO:0047746">
    <property type="term" value="F:chlorophyllase activity"/>
    <property type="evidence" value="ECO:0007669"/>
    <property type="project" value="TreeGrafter"/>
</dbReference>
<dbReference type="Pfam" id="PF12697">
    <property type="entry name" value="Abhydrolase_6"/>
    <property type="match status" value="1"/>
</dbReference>
<accession>A0A073CV46</accession>
<evidence type="ECO:0000259" key="1">
    <source>
        <dbReference type="Pfam" id="PF12697"/>
    </source>
</evidence>
<dbReference type="Proteomes" id="UP000027395">
    <property type="component" value="Chromosome"/>
</dbReference>
<keyword evidence="2" id="KW-0560">Oxidoreductase</keyword>
<dbReference type="PANTHER" id="PTHR46438">
    <property type="entry name" value="ALPHA/BETA-HYDROLASES SUPERFAMILY PROTEIN"/>
    <property type="match status" value="1"/>
</dbReference>
<organism evidence="2 3">
    <name type="scientific">Planktothrix agardhii (strain NIVA-CYA 126/8)</name>
    <dbReference type="NCBI Taxonomy" id="388467"/>
    <lineage>
        <taxon>Bacteria</taxon>
        <taxon>Bacillati</taxon>
        <taxon>Cyanobacteriota</taxon>
        <taxon>Cyanophyceae</taxon>
        <taxon>Oscillatoriophycideae</taxon>
        <taxon>Oscillatoriales</taxon>
        <taxon>Microcoleaceae</taxon>
        <taxon>Planktothrix</taxon>
    </lineage>
</organism>
<dbReference type="PRINTS" id="PR00111">
    <property type="entry name" value="ABHYDROLASE"/>
</dbReference>
<name>A0A073CV46_PLAA1</name>
<dbReference type="InterPro" id="IPR000073">
    <property type="entry name" value="AB_hydrolase_1"/>
</dbReference>
<dbReference type="HOGENOM" id="CLU_020336_13_4_3"/>
<keyword evidence="2" id="KW-0378">Hydrolase</keyword>
<dbReference type="eggNOG" id="COG2267">
    <property type="taxonomic scope" value="Bacteria"/>
</dbReference>
<dbReference type="SUPFAM" id="SSF53474">
    <property type="entry name" value="alpha/beta-Hydrolases"/>
    <property type="match status" value="1"/>
</dbReference>
<keyword evidence="3" id="KW-1185">Reference proteome</keyword>
<dbReference type="PANTHER" id="PTHR46438:SF7">
    <property type="entry name" value="ALPHA_BETA-HYDROLASES SUPERFAMILY PROTEIN"/>
    <property type="match status" value="1"/>
</dbReference>
<dbReference type="PRINTS" id="PR00412">
    <property type="entry name" value="EPOXHYDRLASE"/>
</dbReference>
<keyword evidence="2" id="KW-0575">Peroxidase</keyword>
<gene>
    <name evidence="2" type="ORF">A19Y_3002</name>
</gene>
<dbReference type="STRING" id="388467.A19Y_3002"/>
<evidence type="ECO:0000313" key="2">
    <source>
        <dbReference type="EMBL" id="KEI67840.1"/>
    </source>
</evidence>
<dbReference type="AlphaFoldDB" id="A0A073CV46"/>
<dbReference type="GO" id="GO:0016691">
    <property type="term" value="F:chloride peroxidase activity"/>
    <property type="evidence" value="ECO:0007669"/>
    <property type="project" value="UniProtKB-EC"/>
</dbReference>
<reference evidence="2 3" key="1">
    <citation type="journal article" date="2014" name="Appl. Environ. Microbiol.">
        <title>Elucidation of insertion elements encoded on plasmids and in vitro construction of shuttle vectors from the toxic cyanobacterium Planktothrix.</title>
        <authorList>
            <person name="Christiansen G."/>
            <person name="Goesmann A."/>
            <person name="Kurmayer R."/>
        </authorList>
    </citation>
    <scope>NUCLEOTIDE SEQUENCE [LARGE SCALE GENOMIC DNA]</scope>
    <source>
        <strain evidence="2 3">NIVA-CYA 126/8</strain>
    </source>
</reference>
<dbReference type="EC" id="1.11.1.10" evidence="2"/>
<sequence length="306" mass="33984">MFTNLNKMTTTTSPQITTPFEPQTWTWKGHQIQYTATGSGQPLVLIHGFGASIGHWRHNIPILAQGGYRVFALDLLGFGASAKPNLDYSLELWEELLTDFWAEKIQQPAIFIGNSIGALLGLIMVANHPEISAGAVLINCAGGLNHRPEELNLPLRLIMGLFAKVVNNPIIGPFMFNQIRQKHRIRNTLHQVYGNKQAITDELVELLYTPSNDIGAQQVFASILTAPPGPQPSELLPQIQQPLLIIWGETDPWTPITGAKIYQDLAEINPSVEFISIPDTGHCPHDERPEQVNAMILNWLNQLSLK</sequence>
<evidence type="ECO:0000313" key="3">
    <source>
        <dbReference type="Proteomes" id="UP000027395"/>
    </source>
</evidence>
<dbReference type="InterPro" id="IPR029058">
    <property type="entry name" value="AB_hydrolase_fold"/>
</dbReference>
<dbReference type="Gene3D" id="3.40.50.1820">
    <property type="entry name" value="alpha/beta hydrolase"/>
    <property type="match status" value="1"/>
</dbReference>
<proteinExistence type="predicted"/>
<dbReference type="EMBL" id="CM002803">
    <property type="protein sequence ID" value="KEI67840.1"/>
    <property type="molecule type" value="Genomic_DNA"/>
</dbReference>
<protein>
    <submittedName>
        <fullName evidence="2">Alpha/beta hydrolase fold protein</fullName>
        <ecNumber evidence="2">1.11.1.10</ecNumber>
    </submittedName>
</protein>
<dbReference type="InterPro" id="IPR000639">
    <property type="entry name" value="Epox_hydrolase-like"/>
</dbReference>
<dbReference type="GO" id="GO:0015994">
    <property type="term" value="P:chlorophyll metabolic process"/>
    <property type="evidence" value="ECO:0007669"/>
    <property type="project" value="TreeGrafter"/>
</dbReference>
<dbReference type="PATRIC" id="fig|388467.6.peg.2946"/>